<comment type="caution">
    <text evidence="1">The sequence shown here is derived from an EMBL/GenBank/DDBJ whole genome shotgun (WGS) entry which is preliminary data.</text>
</comment>
<sequence>MQKIIIDSNMPKGLESLQIGNESHLNSATMYGQLKQINQSQHDLNTIGLQLETLSRMANGIIQQDKLRVSDKRDLPSLINSIQTSVTLAKGNLKNVARVTENSYIPVLGTVD</sequence>
<dbReference type="AlphaFoldDB" id="A0A401FJH8"/>
<reference evidence="1 2" key="1">
    <citation type="submission" date="2017-11" db="EMBL/GenBank/DDBJ databases">
        <title>Draft Genome Sequence of Lactobacillus curieae NBRC 111893 isolated from Koso, a Japanese sugar-Vegetable Fermented Beverage.</title>
        <authorList>
            <person name="Chiou T.Y."/>
            <person name="Oshima K."/>
            <person name="Suda W."/>
            <person name="Hattori M."/>
            <person name="Takahashi T."/>
        </authorList>
    </citation>
    <scope>NUCLEOTIDE SEQUENCE [LARGE SCALE GENOMIC DNA]</scope>
    <source>
        <strain evidence="1 2">NBRC111893</strain>
    </source>
</reference>
<accession>A0A401FJH8</accession>
<protein>
    <submittedName>
        <fullName evidence="1">Uncharacterized protein</fullName>
    </submittedName>
</protein>
<dbReference type="RefSeq" id="WP_125007841.1">
    <property type="nucleotide sequence ID" value="NZ_BEXA01000001.1"/>
</dbReference>
<dbReference type="Proteomes" id="UP000286974">
    <property type="component" value="Unassembled WGS sequence"/>
</dbReference>
<evidence type="ECO:0000313" key="1">
    <source>
        <dbReference type="EMBL" id="GAY72446.1"/>
    </source>
</evidence>
<organism evidence="1 2">
    <name type="scientific">Lentilactobacillus kosonis</name>
    <dbReference type="NCBI Taxonomy" id="2810561"/>
    <lineage>
        <taxon>Bacteria</taxon>
        <taxon>Bacillati</taxon>
        <taxon>Bacillota</taxon>
        <taxon>Bacilli</taxon>
        <taxon>Lactobacillales</taxon>
        <taxon>Lactobacillaceae</taxon>
        <taxon>Lentilactobacillus</taxon>
    </lineage>
</organism>
<name>A0A401FJH8_9LACO</name>
<gene>
    <name evidence="1" type="ORF">NBRC111893_592</name>
</gene>
<evidence type="ECO:0000313" key="2">
    <source>
        <dbReference type="Proteomes" id="UP000286974"/>
    </source>
</evidence>
<keyword evidence="2" id="KW-1185">Reference proteome</keyword>
<proteinExistence type="predicted"/>
<dbReference type="EMBL" id="BEXA01000001">
    <property type="protein sequence ID" value="GAY72446.1"/>
    <property type="molecule type" value="Genomic_DNA"/>
</dbReference>